<evidence type="ECO:0000313" key="3">
    <source>
        <dbReference type="Proteomes" id="UP000033772"/>
    </source>
</evidence>
<dbReference type="InterPro" id="IPR029058">
    <property type="entry name" value="AB_hydrolase_fold"/>
</dbReference>
<keyword evidence="3" id="KW-1185">Reference proteome</keyword>
<reference evidence="2" key="1">
    <citation type="submission" date="2016-10" db="EMBL/GenBank/DDBJ databases">
        <title>Draft Genome Sequence of Nocardioides luteus Strain BAFB, an Alkane-Degrading Bacterium Isolated from JP-7 Polluted Soil.</title>
        <authorList>
            <person name="Brown L."/>
            <person name="Ruiz O.N."/>
            <person name="Gunasekera T."/>
        </authorList>
    </citation>
    <scope>NUCLEOTIDE SEQUENCE [LARGE SCALE GENOMIC DNA]</scope>
    <source>
        <strain evidence="2">BAFB</strain>
    </source>
</reference>
<dbReference type="PANTHER" id="PTHR46623">
    <property type="entry name" value="CARBOXYMETHYLENEBUTENOLIDASE-RELATED"/>
    <property type="match status" value="1"/>
</dbReference>
<sequence>MSMIDYAAPAGPASGYLSVPEGDGPWPGVVVVQDIMGMTTDIRRISDRFAANGYLALTPALYGRGPKVGCVVTTMRSLMTGKGTAVDDIIAARDHLVADPRCTGKVGIVGFCMGGGFTLLLAPRGIFDAAAPNYGVLPRNASQHLSALRSSCPMVASLGAKDHLLPGAAEKVEAALAEGDVPRDVKEYPEVGHSFMNDWGFPRPVPTLERVVGYNYSEPEAEDAWRRIFAFFDEHLGPK</sequence>
<dbReference type="STRING" id="1844.UG56_010955"/>
<dbReference type="Pfam" id="PF01738">
    <property type="entry name" value="DLH"/>
    <property type="match status" value="1"/>
</dbReference>
<name>A0A1J4N7X3_9ACTN</name>
<comment type="caution">
    <text evidence="2">The sequence shown here is derived from an EMBL/GenBank/DDBJ whole genome shotgun (WGS) entry which is preliminary data.</text>
</comment>
<evidence type="ECO:0000313" key="2">
    <source>
        <dbReference type="EMBL" id="OIJ26752.1"/>
    </source>
</evidence>
<dbReference type="RefSeq" id="WP_045549466.1">
    <property type="nucleotide sequence ID" value="NZ_JZDQ02000013.1"/>
</dbReference>
<dbReference type="GO" id="GO:0016787">
    <property type="term" value="F:hydrolase activity"/>
    <property type="evidence" value="ECO:0007669"/>
    <property type="project" value="InterPro"/>
</dbReference>
<evidence type="ECO:0000259" key="1">
    <source>
        <dbReference type="Pfam" id="PF01738"/>
    </source>
</evidence>
<gene>
    <name evidence="2" type="ORF">UG56_010955</name>
</gene>
<accession>A0A1J4N7X3</accession>
<dbReference type="AlphaFoldDB" id="A0A1J4N7X3"/>
<feature type="domain" description="Dienelactone hydrolase" evidence="1">
    <location>
        <begin position="15"/>
        <end position="235"/>
    </location>
</feature>
<dbReference type="SUPFAM" id="SSF53474">
    <property type="entry name" value="alpha/beta-Hydrolases"/>
    <property type="match status" value="1"/>
</dbReference>
<dbReference type="Proteomes" id="UP000033772">
    <property type="component" value="Unassembled WGS sequence"/>
</dbReference>
<protein>
    <submittedName>
        <fullName evidence="2">Carboxymethylenebutenolidase</fullName>
    </submittedName>
</protein>
<dbReference type="Gene3D" id="3.40.50.1820">
    <property type="entry name" value="alpha/beta hydrolase"/>
    <property type="match status" value="1"/>
</dbReference>
<dbReference type="InterPro" id="IPR051049">
    <property type="entry name" value="Dienelactone_hydrolase-like"/>
</dbReference>
<dbReference type="EMBL" id="JZDQ02000013">
    <property type="protein sequence ID" value="OIJ26752.1"/>
    <property type="molecule type" value="Genomic_DNA"/>
</dbReference>
<dbReference type="InterPro" id="IPR002925">
    <property type="entry name" value="Dienelactn_hydro"/>
</dbReference>
<dbReference type="PANTHER" id="PTHR46623:SF6">
    <property type="entry name" value="ALPHA_BETA-HYDROLASES SUPERFAMILY PROTEIN"/>
    <property type="match status" value="1"/>
</dbReference>
<organism evidence="2 3">
    <name type="scientific">Nocardioides luteus</name>
    <dbReference type="NCBI Taxonomy" id="1844"/>
    <lineage>
        <taxon>Bacteria</taxon>
        <taxon>Bacillati</taxon>
        <taxon>Actinomycetota</taxon>
        <taxon>Actinomycetes</taxon>
        <taxon>Propionibacteriales</taxon>
        <taxon>Nocardioidaceae</taxon>
        <taxon>Nocardioides</taxon>
    </lineage>
</organism>
<proteinExistence type="predicted"/>